<sequence length="109" mass="11209">MDHDANEANETLRVCFYGGLALGVTGIGFLAVAWPSDGDGGSLLWLVAIALAFIGTMMALVAVVGWGVSLGVRASGRFTPPVSAPPPATTDPVRPRRPASEIEPLGPPL</sequence>
<keyword evidence="4" id="KW-1185">Reference proteome</keyword>
<reference evidence="4" key="1">
    <citation type="journal article" date="2019" name="Int. J. Syst. Evol. Microbiol.">
        <title>The Global Catalogue of Microorganisms (GCM) 10K type strain sequencing project: providing services to taxonomists for standard genome sequencing and annotation.</title>
        <authorList>
            <consortium name="The Broad Institute Genomics Platform"/>
            <consortium name="The Broad Institute Genome Sequencing Center for Infectious Disease"/>
            <person name="Wu L."/>
            <person name="Ma J."/>
        </authorList>
    </citation>
    <scope>NUCLEOTIDE SEQUENCE [LARGE SCALE GENOMIC DNA]</scope>
    <source>
        <strain evidence="4">DFY41</strain>
    </source>
</reference>
<evidence type="ECO:0000313" key="4">
    <source>
        <dbReference type="Proteomes" id="UP001596087"/>
    </source>
</evidence>
<evidence type="ECO:0000256" key="1">
    <source>
        <dbReference type="SAM" id="MobiDB-lite"/>
    </source>
</evidence>
<dbReference type="EMBL" id="JBHSKD010000018">
    <property type="protein sequence ID" value="MFC5177885.1"/>
    <property type="molecule type" value="Genomic_DNA"/>
</dbReference>
<organism evidence="3 4">
    <name type="scientific">Nocardioides taihuensis</name>
    <dbReference type="NCBI Taxonomy" id="1835606"/>
    <lineage>
        <taxon>Bacteria</taxon>
        <taxon>Bacillati</taxon>
        <taxon>Actinomycetota</taxon>
        <taxon>Actinomycetes</taxon>
        <taxon>Propionibacteriales</taxon>
        <taxon>Nocardioidaceae</taxon>
        <taxon>Nocardioides</taxon>
    </lineage>
</organism>
<feature type="transmembrane region" description="Helical" evidence="2">
    <location>
        <begin position="12"/>
        <end position="32"/>
    </location>
</feature>
<evidence type="ECO:0000313" key="3">
    <source>
        <dbReference type="EMBL" id="MFC5177885.1"/>
    </source>
</evidence>
<accession>A0ABW0BLD5</accession>
<evidence type="ECO:0000256" key="2">
    <source>
        <dbReference type="SAM" id="Phobius"/>
    </source>
</evidence>
<feature type="region of interest" description="Disordered" evidence="1">
    <location>
        <begin position="77"/>
        <end position="109"/>
    </location>
</feature>
<dbReference type="RefSeq" id="WP_378591306.1">
    <property type="nucleotide sequence ID" value="NZ_JBHSKD010000018.1"/>
</dbReference>
<dbReference type="Proteomes" id="UP001596087">
    <property type="component" value="Unassembled WGS sequence"/>
</dbReference>
<keyword evidence="2" id="KW-0812">Transmembrane</keyword>
<name>A0ABW0BLD5_9ACTN</name>
<protein>
    <submittedName>
        <fullName evidence="3">Uncharacterized protein</fullName>
    </submittedName>
</protein>
<keyword evidence="2" id="KW-0472">Membrane</keyword>
<feature type="transmembrane region" description="Helical" evidence="2">
    <location>
        <begin position="44"/>
        <end position="68"/>
    </location>
</feature>
<proteinExistence type="predicted"/>
<comment type="caution">
    <text evidence="3">The sequence shown here is derived from an EMBL/GenBank/DDBJ whole genome shotgun (WGS) entry which is preliminary data.</text>
</comment>
<gene>
    <name evidence="3" type="ORF">ACFPGP_14475</name>
</gene>
<keyword evidence="2" id="KW-1133">Transmembrane helix</keyword>